<evidence type="ECO:0000256" key="3">
    <source>
        <dbReference type="ARBA" id="ARBA00022771"/>
    </source>
</evidence>
<dbReference type="Proteomes" id="UP001487740">
    <property type="component" value="Unassembled WGS sequence"/>
</dbReference>
<sequence length="115" mass="12603">MSHIDDSASVLGSTSTPRAGWCCAGDTQHSTPARREAPLVEQARSGASGLAQPDTTVSCPVCGKVFRGRSRKQGLTRHLLTHTGEKPYACPHCPHRTTMKYNLRTHILAMHDLYY</sequence>
<dbReference type="AlphaFoldDB" id="A0AAW0TMY5"/>
<keyword evidence="1" id="KW-0479">Metal-binding</keyword>
<keyword evidence="9" id="KW-1185">Reference proteome</keyword>
<keyword evidence="3 5" id="KW-0863">Zinc-finger</keyword>
<keyword evidence="2" id="KW-0677">Repeat</keyword>
<evidence type="ECO:0000256" key="6">
    <source>
        <dbReference type="SAM" id="MobiDB-lite"/>
    </source>
</evidence>
<evidence type="ECO:0000313" key="9">
    <source>
        <dbReference type="Proteomes" id="UP001487740"/>
    </source>
</evidence>
<dbReference type="InterPro" id="IPR050457">
    <property type="entry name" value="ZnFinger_BTB_dom_contain"/>
</dbReference>
<proteinExistence type="predicted"/>
<dbReference type="EMBL" id="JARAKH010000030">
    <property type="protein sequence ID" value="KAK8387722.1"/>
    <property type="molecule type" value="Genomic_DNA"/>
</dbReference>
<comment type="caution">
    <text evidence="8">The sequence shown here is derived from an EMBL/GenBank/DDBJ whole genome shotgun (WGS) entry which is preliminary data.</text>
</comment>
<evidence type="ECO:0000256" key="2">
    <source>
        <dbReference type="ARBA" id="ARBA00022737"/>
    </source>
</evidence>
<evidence type="ECO:0000256" key="1">
    <source>
        <dbReference type="ARBA" id="ARBA00022723"/>
    </source>
</evidence>
<evidence type="ECO:0000259" key="7">
    <source>
        <dbReference type="PROSITE" id="PS50157"/>
    </source>
</evidence>
<dbReference type="PROSITE" id="PS50157">
    <property type="entry name" value="ZINC_FINGER_C2H2_2"/>
    <property type="match status" value="1"/>
</dbReference>
<dbReference type="GO" id="GO:0000981">
    <property type="term" value="F:DNA-binding transcription factor activity, RNA polymerase II-specific"/>
    <property type="evidence" value="ECO:0007669"/>
    <property type="project" value="TreeGrafter"/>
</dbReference>
<dbReference type="PANTHER" id="PTHR46105">
    <property type="entry name" value="AGAP004733-PA"/>
    <property type="match status" value="1"/>
</dbReference>
<feature type="region of interest" description="Disordered" evidence="6">
    <location>
        <begin position="1"/>
        <end position="32"/>
    </location>
</feature>
<name>A0AAW0TMY5_SCYPA</name>
<accession>A0AAW0TMY5</accession>
<protein>
    <recommendedName>
        <fullName evidence="7">C2H2-type domain-containing protein</fullName>
    </recommendedName>
</protein>
<feature type="domain" description="C2H2-type" evidence="7">
    <location>
        <begin position="57"/>
        <end position="87"/>
    </location>
</feature>
<gene>
    <name evidence="8" type="ORF">O3P69_018310</name>
</gene>
<evidence type="ECO:0000256" key="4">
    <source>
        <dbReference type="ARBA" id="ARBA00022833"/>
    </source>
</evidence>
<dbReference type="SMART" id="SM00355">
    <property type="entry name" value="ZnF_C2H2"/>
    <property type="match status" value="2"/>
</dbReference>
<dbReference type="GO" id="GO:0008270">
    <property type="term" value="F:zinc ion binding"/>
    <property type="evidence" value="ECO:0007669"/>
    <property type="project" value="UniProtKB-KW"/>
</dbReference>
<dbReference type="SUPFAM" id="SSF57667">
    <property type="entry name" value="beta-beta-alpha zinc fingers"/>
    <property type="match status" value="1"/>
</dbReference>
<evidence type="ECO:0000313" key="8">
    <source>
        <dbReference type="EMBL" id="KAK8387722.1"/>
    </source>
</evidence>
<reference evidence="8 9" key="1">
    <citation type="submission" date="2023-03" db="EMBL/GenBank/DDBJ databases">
        <title>High-quality genome of Scylla paramamosain provides insights in environmental adaptation.</title>
        <authorList>
            <person name="Zhang L."/>
        </authorList>
    </citation>
    <scope>NUCLEOTIDE SEQUENCE [LARGE SCALE GENOMIC DNA]</scope>
    <source>
        <strain evidence="8">LZ_2023a</strain>
        <tissue evidence="8">Muscle</tissue>
    </source>
</reference>
<dbReference type="Gene3D" id="3.30.160.60">
    <property type="entry name" value="Classic Zinc Finger"/>
    <property type="match status" value="2"/>
</dbReference>
<dbReference type="PANTHER" id="PTHR46105:SF28">
    <property type="entry name" value="ZINC FINGER PROTEIN 37-LIKE"/>
    <property type="match status" value="1"/>
</dbReference>
<organism evidence="8 9">
    <name type="scientific">Scylla paramamosain</name>
    <name type="common">Mud crab</name>
    <dbReference type="NCBI Taxonomy" id="85552"/>
    <lineage>
        <taxon>Eukaryota</taxon>
        <taxon>Metazoa</taxon>
        <taxon>Ecdysozoa</taxon>
        <taxon>Arthropoda</taxon>
        <taxon>Crustacea</taxon>
        <taxon>Multicrustacea</taxon>
        <taxon>Malacostraca</taxon>
        <taxon>Eumalacostraca</taxon>
        <taxon>Eucarida</taxon>
        <taxon>Decapoda</taxon>
        <taxon>Pleocyemata</taxon>
        <taxon>Brachyura</taxon>
        <taxon>Eubrachyura</taxon>
        <taxon>Portunoidea</taxon>
        <taxon>Portunidae</taxon>
        <taxon>Portuninae</taxon>
        <taxon>Scylla</taxon>
    </lineage>
</organism>
<dbReference type="Pfam" id="PF00096">
    <property type="entry name" value="zf-C2H2"/>
    <property type="match status" value="1"/>
</dbReference>
<dbReference type="InterPro" id="IPR013087">
    <property type="entry name" value="Znf_C2H2_type"/>
</dbReference>
<dbReference type="InterPro" id="IPR036236">
    <property type="entry name" value="Znf_C2H2_sf"/>
</dbReference>
<evidence type="ECO:0000256" key="5">
    <source>
        <dbReference type="PROSITE-ProRule" id="PRU00042"/>
    </source>
</evidence>
<dbReference type="FunFam" id="3.30.160.60:FF:000100">
    <property type="entry name" value="Zinc finger 45-like"/>
    <property type="match status" value="1"/>
</dbReference>
<dbReference type="GO" id="GO:0000978">
    <property type="term" value="F:RNA polymerase II cis-regulatory region sequence-specific DNA binding"/>
    <property type="evidence" value="ECO:0007669"/>
    <property type="project" value="TreeGrafter"/>
</dbReference>
<keyword evidence="4" id="KW-0862">Zinc</keyword>